<dbReference type="GO" id="GO:0004181">
    <property type="term" value="F:metallocarboxypeptidase activity"/>
    <property type="evidence" value="ECO:0007669"/>
    <property type="project" value="InterPro"/>
</dbReference>
<dbReference type="InterPro" id="IPR000834">
    <property type="entry name" value="Peptidase_M14"/>
</dbReference>
<evidence type="ECO:0000313" key="9">
    <source>
        <dbReference type="EMBL" id="NML18306.1"/>
    </source>
</evidence>
<keyword evidence="5" id="KW-0862">Zinc</keyword>
<dbReference type="GO" id="GO:0006508">
    <property type="term" value="P:proteolysis"/>
    <property type="evidence" value="ECO:0007669"/>
    <property type="project" value="UniProtKB-KW"/>
</dbReference>
<name>A0A848FGN8_9BURK</name>
<evidence type="ECO:0000256" key="6">
    <source>
        <dbReference type="ARBA" id="ARBA00023049"/>
    </source>
</evidence>
<evidence type="ECO:0000256" key="2">
    <source>
        <dbReference type="ARBA" id="ARBA00005988"/>
    </source>
</evidence>
<proteinExistence type="inferred from homology"/>
<dbReference type="Proteomes" id="UP000574067">
    <property type="component" value="Unassembled WGS sequence"/>
</dbReference>
<feature type="active site" description="Proton donor/acceptor" evidence="7">
    <location>
        <position position="265"/>
    </location>
</feature>
<evidence type="ECO:0000256" key="3">
    <source>
        <dbReference type="ARBA" id="ARBA00022670"/>
    </source>
</evidence>
<evidence type="ECO:0000256" key="1">
    <source>
        <dbReference type="ARBA" id="ARBA00001947"/>
    </source>
</evidence>
<protein>
    <submittedName>
        <fullName evidence="9">Zinc carboxypeptidase</fullName>
    </submittedName>
</protein>
<accession>A0A848FGN8</accession>
<organism evidence="9 10">
    <name type="scientific">Azohydromonas caseinilytica</name>
    <dbReference type="NCBI Taxonomy" id="2728836"/>
    <lineage>
        <taxon>Bacteria</taxon>
        <taxon>Pseudomonadati</taxon>
        <taxon>Pseudomonadota</taxon>
        <taxon>Betaproteobacteria</taxon>
        <taxon>Burkholderiales</taxon>
        <taxon>Sphaerotilaceae</taxon>
        <taxon>Azohydromonas</taxon>
    </lineage>
</organism>
<gene>
    <name evidence="9" type="ORF">HHL10_25385</name>
</gene>
<keyword evidence="4" id="KW-0378">Hydrolase</keyword>
<evidence type="ECO:0000256" key="5">
    <source>
        <dbReference type="ARBA" id="ARBA00022833"/>
    </source>
</evidence>
<dbReference type="GO" id="GO:0008270">
    <property type="term" value="F:zinc ion binding"/>
    <property type="evidence" value="ECO:0007669"/>
    <property type="project" value="InterPro"/>
</dbReference>
<dbReference type="EMBL" id="JABBFW010000030">
    <property type="protein sequence ID" value="NML18306.1"/>
    <property type="molecule type" value="Genomic_DNA"/>
</dbReference>
<comment type="cofactor">
    <cofactor evidence="1">
        <name>Zn(2+)</name>
        <dbReference type="ChEBI" id="CHEBI:29105"/>
    </cofactor>
</comment>
<dbReference type="PANTHER" id="PTHR11705:SF143">
    <property type="entry name" value="SLL0236 PROTEIN"/>
    <property type="match status" value="1"/>
</dbReference>
<comment type="caution">
    <text evidence="9">The sequence shown here is derived from an EMBL/GenBank/DDBJ whole genome shotgun (WGS) entry which is preliminary data.</text>
</comment>
<keyword evidence="10" id="KW-1185">Reference proteome</keyword>
<dbReference type="Pfam" id="PF00246">
    <property type="entry name" value="Peptidase_M14"/>
    <property type="match status" value="1"/>
</dbReference>
<sequence length="339" mass="38227">MRPAAEPAELVELQRLLDGATPQLQVRSLCEVESGGRRWPVLALTLGNAAPQAPAAGFFGGVHGLERIGTAVVLSFLGSVLRRLRWDALLQQQLERMRLVFMPVVNPGGLWAGTRANPQGVDLMRNAPLEASEPAAPLVGGQRLTRRLPWYRGPRHAPLQPESQALCAVVEAELLSHAFSIAVDCHSGFGLRDRLWFPYAGTRAPVPHLPELHALSRLLDEALPQHRYVFEPQSRHYLAHGDLWDFLYRRACRDPGRTFLPLTLEMGSWLWVRKNPRQLLSAQGLFNPLPEHRHARVLRRHQPWLELVARAACSHRAWCPAGAERERQRDLALRRWYAA</sequence>
<evidence type="ECO:0000259" key="8">
    <source>
        <dbReference type="PROSITE" id="PS52035"/>
    </source>
</evidence>
<keyword evidence="9" id="KW-0121">Carboxypeptidase</keyword>
<feature type="domain" description="Peptidase M14" evidence="8">
    <location>
        <begin position="2"/>
        <end position="289"/>
    </location>
</feature>
<keyword evidence="6" id="KW-0482">Metalloprotease</keyword>
<keyword evidence="3" id="KW-0645">Protease</keyword>
<dbReference type="PANTHER" id="PTHR11705">
    <property type="entry name" value="PROTEASE FAMILY M14 CARBOXYPEPTIDASE A,B"/>
    <property type="match status" value="1"/>
</dbReference>
<dbReference type="GO" id="GO:0005615">
    <property type="term" value="C:extracellular space"/>
    <property type="evidence" value="ECO:0007669"/>
    <property type="project" value="TreeGrafter"/>
</dbReference>
<dbReference type="Gene3D" id="3.40.630.10">
    <property type="entry name" value="Zn peptidases"/>
    <property type="match status" value="1"/>
</dbReference>
<dbReference type="SUPFAM" id="SSF53187">
    <property type="entry name" value="Zn-dependent exopeptidases"/>
    <property type="match status" value="1"/>
</dbReference>
<evidence type="ECO:0000313" key="10">
    <source>
        <dbReference type="Proteomes" id="UP000574067"/>
    </source>
</evidence>
<dbReference type="PROSITE" id="PS52035">
    <property type="entry name" value="PEPTIDASE_M14"/>
    <property type="match status" value="1"/>
</dbReference>
<dbReference type="RefSeq" id="WP_169163205.1">
    <property type="nucleotide sequence ID" value="NZ_JABBFW010000030.1"/>
</dbReference>
<evidence type="ECO:0000256" key="7">
    <source>
        <dbReference type="PROSITE-ProRule" id="PRU01379"/>
    </source>
</evidence>
<comment type="similarity">
    <text evidence="2 7">Belongs to the peptidase M14 family.</text>
</comment>
<reference evidence="9 10" key="1">
    <citation type="submission" date="2020-04" db="EMBL/GenBank/DDBJ databases">
        <title>Azohydromonas sp. isolated from soil.</title>
        <authorList>
            <person name="Dahal R.H."/>
        </authorList>
    </citation>
    <scope>NUCLEOTIDE SEQUENCE [LARGE SCALE GENOMIC DNA]</scope>
    <source>
        <strain evidence="9 10">G-1-1-14</strain>
    </source>
</reference>
<dbReference type="AlphaFoldDB" id="A0A848FGN8"/>
<evidence type="ECO:0000256" key="4">
    <source>
        <dbReference type="ARBA" id="ARBA00022801"/>
    </source>
</evidence>